<dbReference type="InterPro" id="IPR002347">
    <property type="entry name" value="SDR_fam"/>
</dbReference>
<accession>A0A7X0SJP4</accession>
<dbReference type="InterPro" id="IPR051122">
    <property type="entry name" value="SDR_DHRS6-like"/>
</dbReference>
<organism evidence="3 4">
    <name type="scientific">Cohnella zeiphila</name>
    <dbReference type="NCBI Taxonomy" id="2761120"/>
    <lineage>
        <taxon>Bacteria</taxon>
        <taxon>Bacillati</taxon>
        <taxon>Bacillota</taxon>
        <taxon>Bacilli</taxon>
        <taxon>Bacillales</taxon>
        <taxon>Paenibacillaceae</taxon>
        <taxon>Cohnella</taxon>
    </lineage>
</organism>
<dbReference type="RefSeq" id="WP_185128885.1">
    <property type="nucleotide sequence ID" value="NZ_JACJVO010000010.1"/>
</dbReference>
<comment type="similarity">
    <text evidence="1">Belongs to the short-chain dehydrogenases/reductases (SDR) family.</text>
</comment>
<keyword evidence="2" id="KW-0560">Oxidoreductase</keyword>
<keyword evidence="4" id="KW-1185">Reference proteome</keyword>
<dbReference type="InterPro" id="IPR036291">
    <property type="entry name" value="NAD(P)-bd_dom_sf"/>
</dbReference>
<sequence>MFESIRGQRVIIVGGTSGMGLAAARMLLEAGASVVVAGRDGKKLDEALATLGAGAEGETLDASSPEAVQAFFERQGSFDHLVLSLSGAKGAGGFRDLPLDDLRGGFEAKFWPQLLCAQASLKTLNPAGSLTFITAISARRAAPGLSGLAAINAALEAMVPNLALELAPLRVNAVSPGIVNTAWWNWMPEEQRAAAFRQYAGQIPVGRVGEPEDLAQSICYLIGNSFVTGTVLEVDGGQRLRSEGL</sequence>
<dbReference type="PANTHER" id="PTHR43477:SF1">
    <property type="entry name" value="DIHYDROANTICAPSIN 7-DEHYDROGENASE"/>
    <property type="match status" value="1"/>
</dbReference>
<dbReference type="EMBL" id="JACJVO010000010">
    <property type="protein sequence ID" value="MBB6731209.1"/>
    <property type="molecule type" value="Genomic_DNA"/>
</dbReference>
<evidence type="ECO:0000313" key="4">
    <source>
        <dbReference type="Proteomes" id="UP000564644"/>
    </source>
</evidence>
<dbReference type="SUPFAM" id="SSF51735">
    <property type="entry name" value="NAD(P)-binding Rossmann-fold domains"/>
    <property type="match status" value="1"/>
</dbReference>
<evidence type="ECO:0000313" key="3">
    <source>
        <dbReference type="EMBL" id="MBB6731209.1"/>
    </source>
</evidence>
<proteinExistence type="inferred from homology"/>
<evidence type="ECO:0000256" key="1">
    <source>
        <dbReference type="ARBA" id="ARBA00006484"/>
    </source>
</evidence>
<dbReference type="CDD" id="cd11731">
    <property type="entry name" value="Lin1944_like_SDR_c"/>
    <property type="match status" value="1"/>
</dbReference>
<dbReference type="PRINTS" id="PR00081">
    <property type="entry name" value="GDHRDH"/>
</dbReference>
<dbReference type="GO" id="GO:0016491">
    <property type="term" value="F:oxidoreductase activity"/>
    <property type="evidence" value="ECO:0007669"/>
    <property type="project" value="UniProtKB-KW"/>
</dbReference>
<dbReference type="Pfam" id="PF13561">
    <property type="entry name" value="adh_short_C2"/>
    <property type="match status" value="1"/>
</dbReference>
<dbReference type="AlphaFoldDB" id="A0A7X0SJP4"/>
<name>A0A7X0SJP4_9BACL</name>
<dbReference type="Proteomes" id="UP000564644">
    <property type="component" value="Unassembled WGS sequence"/>
</dbReference>
<protein>
    <submittedName>
        <fullName evidence="3">SDR family oxidoreductase</fullName>
    </submittedName>
</protein>
<dbReference type="PANTHER" id="PTHR43477">
    <property type="entry name" value="DIHYDROANTICAPSIN 7-DEHYDROGENASE"/>
    <property type="match status" value="1"/>
</dbReference>
<comment type="caution">
    <text evidence="3">The sequence shown here is derived from an EMBL/GenBank/DDBJ whole genome shotgun (WGS) entry which is preliminary data.</text>
</comment>
<evidence type="ECO:0000256" key="2">
    <source>
        <dbReference type="ARBA" id="ARBA00023002"/>
    </source>
</evidence>
<dbReference type="Gene3D" id="3.40.50.720">
    <property type="entry name" value="NAD(P)-binding Rossmann-like Domain"/>
    <property type="match status" value="1"/>
</dbReference>
<gene>
    <name evidence="3" type="ORF">H7C18_09850</name>
</gene>
<dbReference type="NCBIfam" id="NF005449">
    <property type="entry name" value="PRK07041.1"/>
    <property type="match status" value="1"/>
</dbReference>
<reference evidence="3 4" key="1">
    <citation type="submission" date="2020-08" db="EMBL/GenBank/DDBJ databases">
        <title>Cohnella phylogeny.</title>
        <authorList>
            <person name="Dunlap C."/>
        </authorList>
    </citation>
    <scope>NUCLEOTIDE SEQUENCE [LARGE SCALE GENOMIC DNA]</scope>
    <source>
        <strain evidence="3 4">CBP 2801</strain>
    </source>
</reference>